<comment type="caution">
    <text evidence="3">The sequence shown here is derived from an EMBL/GenBank/DDBJ whole genome shotgun (WGS) entry which is preliminary data.</text>
</comment>
<evidence type="ECO:0000256" key="1">
    <source>
        <dbReference type="SAM" id="SignalP"/>
    </source>
</evidence>
<dbReference type="Proteomes" id="UP000218767">
    <property type="component" value="Unassembled WGS sequence"/>
</dbReference>
<evidence type="ECO:0000259" key="2">
    <source>
        <dbReference type="Pfam" id="PF19780"/>
    </source>
</evidence>
<gene>
    <name evidence="3" type="ORF">COB20_11900</name>
</gene>
<feature type="chain" id="PRO_5012585255" description="DUF6265 domain-containing protein" evidence="1">
    <location>
        <begin position="25"/>
        <end position="99"/>
    </location>
</feature>
<organism evidence="3 4">
    <name type="scientific">SAR86 cluster bacterium</name>
    <dbReference type="NCBI Taxonomy" id="2030880"/>
    <lineage>
        <taxon>Bacteria</taxon>
        <taxon>Pseudomonadati</taxon>
        <taxon>Pseudomonadota</taxon>
        <taxon>Gammaproteobacteria</taxon>
        <taxon>SAR86 cluster</taxon>
    </lineage>
</organism>
<feature type="domain" description="DUF6265" evidence="2">
    <location>
        <begin position="34"/>
        <end position="99"/>
    </location>
</feature>
<proteinExistence type="predicted"/>
<evidence type="ECO:0000313" key="4">
    <source>
        <dbReference type="Proteomes" id="UP000218767"/>
    </source>
</evidence>
<dbReference type="EMBL" id="NVUL01000066">
    <property type="protein sequence ID" value="PCI75842.1"/>
    <property type="molecule type" value="Genomic_DNA"/>
</dbReference>
<feature type="non-terminal residue" evidence="3">
    <location>
        <position position="99"/>
    </location>
</feature>
<reference evidence="4" key="1">
    <citation type="submission" date="2017-08" db="EMBL/GenBank/DDBJ databases">
        <title>A dynamic microbial community with high functional redundancy inhabits the cold, oxic subseafloor aquifer.</title>
        <authorList>
            <person name="Tully B.J."/>
            <person name="Wheat C.G."/>
            <person name="Glazer B.T."/>
            <person name="Huber J.A."/>
        </authorList>
    </citation>
    <scope>NUCLEOTIDE SEQUENCE [LARGE SCALE GENOMIC DNA]</scope>
</reference>
<feature type="signal peptide" evidence="1">
    <location>
        <begin position="1"/>
        <end position="24"/>
    </location>
</feature>
<protein>
    <recommendedName>
        <fullName evidence="2">DUF6265 domain-containing protein</fullName>
    </recommendedName>
</protein>
<keyword evidence="1" id="KW-0732">Signal</keyword>
<dbReference type="InterPro" id="IPR046232">
    <property type="entry name" value="DUF6265"/>
</dbReference>
<sequence length="99" mass="10588">MNIRKLTTTLTLLGLAVFSGSSFAGPPATVADVAWMTGNWAGNLGPNQLEENWIMGEAGSIAAMVRMTGDDATSMFEMITIEEVDGSLVLHIQQWDPGM</sequence>
<name>A0A2A4WZF8_9GAMM</name>
<dbReference type="AlphaFoldDB" id="A0A2A4WZF8"/>
<accession>A0A2A4WZF8</accession>
<dbReference type="Pfam" id="PF19780">
    <property type="entry name" value="DUF6265"/>
    <property type="match status" value="1"/>
</dbReference>
<evidence type="ECO:0000313" key="3">
    <source>
        <dbReference type="EMBL" id="PCI75842.1"/>
    </source>
</evidence>